<comment type="caution">
    <text evidence="2">The sequence shown here is derived from an EMBL/GenBank/DDBJ whole genome shotgun (WGS) entry which is preliminary data.</text>
</comment>
<evidence type="ECO:0008006" key="4">
    <source>
        <dbReference type="Google" id="ProtNLM"/>
    </source>
</evidence>
<dbReference type="RefSeq" id="WP_129151353.1">
    <property type="nucleotide sequence ID" value="NZ_JBHSDO010000011.1"/>
</dbReference>
<evidence type="ECO:0000256" key="1">
    <source>
        <dbReference type="SAM" id="MobiDB-lite"/>
    </source>
</evidence>
<keyword evidence="3" id="KW-1185">Reference proteome</keyword>
<organism evidence="2 3">
    <name type="scientific">Achromobacter aloeverae</name>
    <dbReference type="NCBI Taxonomy" id="1750518"/>
    <lineage>
        <taxon>Bacteria</taxon>
        <taxon>Pseudomonadati</taxon>
        <taxon>Pseudomonadota</taxon>
        <taxon>Betaproteobacteria</taxon>
        <taxon>Burkholderiales</taxon>
        <taxon>Alcaligenaceae</taxon>
        <taxon>Achromobacter</taxon>
    </lineage>
</organism>
<reference evidence="2 3" key="1">
    <citation type="journal article" date="2017" name="Int. J. Syst. Evol. Microbiol.">
        <title>Achromobacter aloeverae sp. nov., isolated from the root of Aloe vera (L.) Burm.f.</title>
        <authorList>
            <person name="Kuncharoen N."/>
            <person name="Muramatsu Y."/>
            <person name="Shibata C."/>
            <person name="Kamakura Y."/>
            <person name="Nakagawa Y."/>
            <person name="Tanasupawat S."/>
        </authorList>
    </citation>
    <scope>NUCLEOTIDE SEQUENCE [LARGE SCALE GENOMIC DNA]</scope>
    <source>
        <strain evidence="2 3">AVA-1</strain>
    </source>
</reference>
<gene>
    <name evidence="2" type="ORF">C7R54_15525</name>
</gene>
<name>A0A4Q1HL06_9BURK</name>
<accession>A0A4Q1HL06</accession>
<sequence length="199" mass="22211">MRNYQYDEDSAKQAGVSSFIDATGKYIGKFVMAEAITSKKGTEGIEFSFESDDGRTANFLQCWTYNADGEPLYGLKMLNAILCCARLKTMTPKEQMVQGKDGQRKATVFPGIIDRRIGLLLQREEYQKDNGDVGYKFNIYAPFHADTELMASELIEGKTEPQALAKALAGLADKPMQTRKRTSQPARQSENPADDVWGE</sequence>
<dbReference type="Proteomes" id="UP000290849">
    <property type="component" value="Unassembled WGS sequence"/>
</dbReference>
<evidence type="ECO:0000313" key="3">
    <source>
        <dbReference type="Proteomes" id="UP000290849"/>
    </source>
</evidence>
<feature type="region of interest" description="Disordered" evidence="1">
    <location>
        <begin position="168"/>
        <end position="199"/>
    </location>
</feature>
<dbReference type="EMBL" id="PYAL01000004">
    <property type="protein sequence ID" value="RXN87985.1"/>
    <property type="molecule type" value="Genomic_DNA"/>
</dbReference>
<proteinExistence type="predicted"/>
<evidence type="ECO:0000313" key="2">
    <source>
        <dbReference type="EMBL" id="RXN87985.1"/>
    </source>
</evidence>
<dbReference type="AlphaFoldDB" id="A0A4Q1HL06"/>
<dbReference type="OrthoDB" id="8612860at2"/>
<protein>
    <recommendedName>
        <fullName evidence="4">DUF669 domain-containing protein</fullName>
    </recommendedName>
</protein>